<evidence type="ECO:0000256" key="3">
    <source>
        <dbReference type="PIRSR" id="PIRSR000097-3"/>
    </source>
</evidence>
<dbReference type="InterPro" id="IPR020471">
    <property type="entry name" value="AKR"/>
</dbReference>
<dbReference type="PANTHER" id="PTHR43638:SF3">
    <property type="entry name" value="ALDEHYDE REDUCTASE"/>
    <property type="match status" value="1"/>
</dbReference>
<name>A0A0R1GG26_9LACO</name>
<evidence type="ECO:0000256" key="2">
    <source>
        <dbReference type="PIRSR" id="PIRSR000097-2"/>
    </source>
</evidence>
<evidence type="ECO:0000313" key="5">
    <source>
        <dbReference type="EMBL" id="KRK32976.1"/>
    </source>
</evidence>
<dbReference type="SUPFAM" id="SSF51430">
    <property type="entry name" value="NAD(P)-linked oxidoreductase"/>
    <property type="match status" value="1"/>
</dbReference>
<evidence type="ECO:0000259" key="4">
    <source>
        <dbReference type="Pfam" id="PF00248"/>
    </source>
</evidence>
<feature type="domain" description="NADP-dependent oxidoreductase" evidence="4">
    <location>
        <begin position="14"/>
        <end position="266"/>
    </location>
</feature>
<evidence type="ECO:0000313" key="6">
    <source>
        <dbReference type="Proteomes" id="UP000051461"/>
    </source>
</evidence>
<dbReference type="STRING" id="1423726.FC07_GL001510"/>
<dbReference type="GO" id="GO:0016491">
    <property type="term" value="F:oxidoreductase activity"/>
    <property type="evidence" value="ECO:0007669"/>
    <property type="project" value="InterPro"/>
</dbReference>
<dbReference type="EMBL" id="AZDA01000128">
    <property type="protein sequence ID" value="KRK32976.1"/>
    <property type="molecule type" value="Genomic_DNA"/>
</dbReference>
<feature type="site" description="Lowers pKa of active site Tyr" evidence="3">
    <location>
        <position position="79"/>
    </location>
</feature>
<dbReference type="PATRIC" id="fig|1423726.3.peg.1563"/>
<dbReference type="Gene3D" id="3.20.20.100">
    <property type="entry name" value="NADP-dependent oxidoreductase domain"/>
    <property type="match status" value="1"/>
</dbReference>
<dbReference type="PANTHER" id="PTHR43638">
    <property type="entry name" value="OXIDOREDUCTASE, ALDO/KETO REDUCTASE FAMILY PROTEIN"/>
    <property type="match status" value="1"/>
</dbReference>
<dbReference type="Pfam" id="PF00248">
    <property type="entry name" value="Aldo_ket_red"/>
    <property type="match status" value="1"/>
</dbReference>
<dbReference type="Proteomes" id="UP000051461">
    <property type="component" value="Unassembled WGS sequence"/>
</dbReference>
<keyword evidence="6" id="KW-1185">Reference proteome</keyword>
<dbReference type="PRINTS" id="PR00069">
    <property type="entry name" value="ALDKETRDTASE"/>
</dbReference>
<sequence length="280" mass="31193">MRQIQFGTEQVSALGLGTWHLGEGNQQQTEQELAALKLGLQGGINVIDTAEMYGEGRAEILVGRALRDVQRDNVFLISKFYPHHATPALMKKSLTASLKRLGTDYLDLYLLHWRGNTPLQETVTGLEQLQQAGYIRHWGVSNFDLVDLQELWTTENGRHCFANEDLYNLGSRGVEFSVLPWQQQRQIAFIGYAPFGSEHGDFFQVKPALKALAAAKGVSVQQVMLAWTLQQGYLTIPKAGQPAHMQANLAALQLTLSAAEIHQLEQDYPAPTRKQGLDVI</sequence>
<dbReference type="PIRSF" id="PIRSF000097">
    <property type="entry name" value="AKR"/>
    <property type="match status" value="1"/>
</dbReference>
<gene>
    <name evidence="5" type="ORF">FC07_GL001510</name>
</gene>
<reference evidence="5 6" key="1">
    <citation type="journal article" date="2015" name="Genome Announc.">
        <title>Expanding the biotechnology potential of lactobacilli through comparative genomics of 213 strains and associated genera.</title>
        <authorList>
            <person name="Sun Z."/>
            <person name="Harris H.M."/>
            <person name="McCann A."/>
            <person name="Guo C."/>
            <person name="Argimon S."/>
            <person name="Zhang W."/>
            <person name="Yang X."/>
            <person name="Jeffery I.B."/>
            <person name="Cooney J.C."/>
            <person name="Kagawa T.F."/>
            <person name="Liu W."/>
            <person name="Song Y."/>
            <person name="Salvetti E."/>
            <person name="Wrobel A."/>
            <person name="Rasinkangas P."/>
            <person name="Parkhill J."/>
            <person name="Rea M.C."/>
            <person name="O'Sullivan O."/>
            <person name="Ritari J."/>
            <person name="Douillard F.P."/>
            <person name="Paul Ross R."/>
            <person name="Yang R."/>
            <person name="Briner A.E."/>
            <person name="Felis G.E."/>
            <person name="de Vos W.M."/>
            <person name="Barrangou R."/>
            <person name="Klaenhammer T.R."/>
            <person name="Caufield P.W."/>
            <person name="Cui Y."/>
            <person name="Zhang H."/>
            <person name="O'Toole P.W."/>
        </authorList>
    </citation>
    <scope>NUCLEOTIDE SEQUENCE [LARGE SCALE GENOMIC DNA]</scope>
    <source>
        <strain evidence="5 6">DSM 20003</strain>
    </source>
</reference>
<organism evidence="5 6">
    <name type="scientific">Loigolactobacillus bifermentans DSM 20003</name>
    <dbReference type="NCBI Taxonomy" id="1423726"/>
    <lineage>
        <taxon>Bacteria</taxon>
        <taxon>Bacillati</taxon>
        <taxon>Bacillota</taxon>
        <taxon>Bacilli</taxon>
        <taxon>Lactobacillales</taxon>
        <taxon>Lactobacillaceae</taxon>
        <taxon>Loigolactobacillus</taxon>
    </lineage>
</organism>
<proteinExistence type="predicted"/>
<evidence type="ECO:0000256" key="1">
    <source>
        <dbReference type="PIRSR" id="PIRSR000097-1"/>
    </source>
</evidence>
<dbReference type="OrthoDB" id="9773828at2"/>
<feature type="active site" description="Proton donor" evidence="1">
    <location>
        <position position="53"/>
    </location>
</feature>
<comment type="caution">
    <text evidence="5">The sequence shown here is derived from an EMBL/GenBank/DDBJ whole genome shotgun (WGS) entry which is preliminary data.</text>
</comment>
<dbReference type="InterPro" id="IPR036812">
    <property type="entry name" value="NAD(P)_OxRdtase_dom_sf"/>
</dbReference>
<feature type="binding site" evidence="2">
    <location>
        <position position="112"/>
    </location>
    <ligand>
        <name>substrate</name>
    </ligand>
</feature>
<dbReference type="RefSeq" id="WP_057905580.1">
    <property type="nucleotide sequence ID" value="NZ_AZDA01000128.1"/>
</dbReference>
<dbReference type="AlphaFoldDB" id="A0A0R1GG26"/>
<accession>A0A0R1GG26</accession>
<protein>
    <recommendedName>
        <fullName evidence="4">NADP-dependent oxidoreductase domain-containing protein</fullName>
    </recommendedName>
</protein>
<dbReference type="InterPro" id="IPR023210">
    <property type="entry name" value="NADP_OxRdtase_dom"/>
</dbReference>